<dbReference type="Proteomes" id="UP001158416">
    <property type="component" value="Unassembled WGS sequence"/>
</dbReference>
<evidence type="ECO:0000313" key="2">
    <source>
        <dbReference type="Proteomes" id="UP001158416"/>
    </source>
</evidence>
<dbReference type="EMBL" id="JAOCAP010000020">
    <property type="protein sequence ID" value="MDH1321160.1"/>
    <property type="molecule type" value="Genomic_DNA"/>
</dbReference>
<dbReference type="AlphaFoldDB" id="A0AA42PWC9"/>
<comment type="caution">
    <text evidence="1">The sequence shown here is derived from an EMBL/GenBank/DDBJ whole genome shotgun (WGS) entry which is preliminary data.</text>
</comment>
<reference evidence="1" key="1">
    <citation type="submission" date="2022-09" db="EMBL/GenBank/DDBJ databases">
        <title>Intensive care unit water sources are persistently colonized with multi-drug resistant bacteria and are the site of extensive horizontal gene transfer of antibiotic resistance genes.</title>
        <authorList>
            <person name="Diorio-Toth L."/>
        </authorList>
    </citation>
    <scope>NUCLEOTIDE SEQUENCE</scope>
    <source>
        <strain evidence="1">GD03936</strain>
    </source>
</reference>
<evidence type="ECO:0000313" key="1">
    <source>
        <dbReference type="EMBL" id="MDH1321160.1"/>
    </source>
</evidence>
<name>A0AA42PWC9_9ENTR</name>
<sequence length="83" mass="9265">MMFTFDKFGATIHEFWVDSISGSSPTVFSTAGAIDRGSIKILTQEFHPQELNHGPYLLLNLHLDSGQVDELIQTLKKLKAEMA</sequence>
<dbReference type="RefSeq" id="WP_280030323.1">
    <property type="nucleotide sequence ID" value="NZ_JAOCAP010000020.1"/>
</dbReference>
<proteinExistence type="predicted"/>
<accession>A0AA42PWC9</accession>
<protein>
    <submittedName>
        <fullName evidence="1">Uncharacterized protein</fullName>
    </submittedName>
</protein>
<organism evidence="1 2">
    <name type="scientific">Enterobacter bugandensis</name>
    <dbReference type="NCBI Taxonomy" id="881260"/>
    <lineage>
        <taxon>Bacteria</taxon>
        <taxon>Pseudomonadati</taxon>
        <taxon>Pseudomonadota</taxon>
        <taxon>Gammaproteobacteria</taxon>
        <taxon>Enterobacterales</taxon>
        <taxon>Enterobacteriaceae</taxon>
        <taxon>Enterobacter</taxon>
    </lineage>
</organism>
<gene>
    <name evidence="1" type="ORF">N5C39_22575</name>
</gene>